<dbReference type="InterPro" id="IPR050300">
    <property type="entry name" value="GDXG_lipolytic_enzyme"/>
</dbReference>
<reference evidence="4 5" key="1">
    <citation type="submission" date="2023-02" db="EMBL/GenBank/DDBJ databases">
        <title>Dictyobacter halimunensis sp. nov., a new member of the class Ktedonobacteria from forest soil in a geothermal area.</title>
        <authorList>
            <person name="Rachmania M.K."/>
            <person name="Ningsih F."/>
            <person name="Sakai Y."/>
            <person name="Yabe S."/>
            <person name="Yokota A."/>
            <person name="Sjamsuridzal W."/>
        </authorList>
    </citation>
    <scope>NUCLEOTIDE SEQUENCE [LARGE SCALE GENOMIC DNA]</scope>
    <source>
        <strain evidence="4 5">S3.2.2.5</strain>
    </source>
</reference>
<evidence type="ECO:0000256" key="2">
    <source>
        <dbReference type="ARBA" id="ARBA00022801"/>
    </source>
</evidence>
<dbReference type="RefSeq" id="WP_338249645.1">
    <property type="nucleotide sequence ID" value="NZ_BSRI01000001.1"/>
</dbReference>
<gene>
    <name evidence="4" type="ORF">KDH_22130</name>
</gene>
<feature type="domain" description="Alpha/beta hydrolase fold-3" evidence="3">
    <location>
        <begin position="76"/>
        <end position="277"/>
    </location>
</feature>
<comment type="caution">
    <text evidence="4">The sequence shown here is derived from an EMBL/GenBank/DDBJ whole genome shotgun (WGS) entry which is preliminary data.</text>
</comment>
<dbReference type="Proteomes" id="UP001344906">
    <property type="component" value="Unassembled WGS sequence"/>
</dbReference>
<name>A0ABQ6FM84_9CHLR</name>
<organism evidence="4 5">
    <name type="scientific">Dictyobacter halimunensis</name>
    <dbReference type="NCBI Taxonomy" id="3026934"/>
    <lineage>
        <taxon>Bacteria</taxon>
        <taxon>Bacillati</taxon>
        <taxon>Chloroflexota</taxon>
        <taxon>Ktedonobacteria</taxon>
        <taxon>Ktedonobacterales</taxon>
        <taxon>Dictyobacteraceae</taxon>
        <taxon>Dictyobacter</taxon>
    </lineage>
</organism>
<evidence type="ECO:0000313" key="4">
    <source>
        <dbReference type="EMBL" id="GLV55366.1"/>
    </source>
</evidence>
<dbReference type="Gene3D" id="3.40.50.1820">
    <property type="entry name" value="alpha/beta hydrolase"/>
    <property type="match status" value="1"/>
</dbReference>
<dbReference type="PANTHER" id="PTHR48081:SF30">
    <property type="entry name" value="ACETYL-HYDROLASE LIPR-RELATED"/>
    <property type="match status" value="1"/>
</dbReference>
<sequence length="306" mass="33829">MDEQRAAQLRRSIQRCFQPLHGCSVADISLTRYRAAFEALSELIEPIDTVAIEPLSIDAMPAEWFVPAQAEEGRAILYLHSGTYVCGSMRTDRAAVTRLAELSRTCVLQFAYRLAPEHPFPAALDDALAAYRWLISQGFAPRRIALVGSGAGGGLLLALLQVLRDQDAPLPIVGACFSPLLDLTPAHLQSRSDIATDIVLNSAMLEFVAQHYCQPSERSHPLISPLHADLHGLPPLLLIVAQNELVHDDADRLWERARAQRVRAHALSWSDVCHGWQLFPAAFREGERALDQAAAYCEKYFDMGKA</sequence>
<dbReference type="InterPro" id="IPR013094">
    <property type="entry name" value="AB_hydrolase_3"/>
</dbReference>
<dbReference type="PANTHER" id="PTHR48081">
    <property type="entry name" value="AB HYDROLASE SUPERFAMILY PROTEIN C4A8.06C"/>
    <property type="match status" value="1"/>
</dbReference>
<dbReference type="GO" id="GO:0016787">
    <property type="term" value="F:hydrolase activity"/>
    <property type="evidence" value="ECO:0007669"/>
    <property type="project" value="UniProtKB-KW"/>
</dbReference>
<dbReference type="Pfam" id="PF07859">
    <property type="entry name" value="Abhydrolase_3"/>
    <property type="match status" value="1"/>
</dbReference>
<dbReference type="EMBL" id="BSRI01000001">
    <property type="protein sequence ID" value="GLV55366.1"/>
    <property type="molecule type" value="Genomic_DNA"/>
</dbReference>
<comment type="similarity">
    <text evidence="1">Belongs to the 'GDXG' lipolytic enzyme family.</text>
</comment>
<evidence type="ECO:0000259" key="3">
    <source>
        <dbReference type="Pfam" id="PF07859"/>
    </source>
</evidence>
<evidence type="ECO:0000256" key="1">
    <source>
        <dbReference type="ARBA" id="ARBA00010515"/>
    </source>
</evidence>
<evidence type="ECO:0000313" key="5">
    <source>
        <dbReference type="Proteomes" id="UP001344906"/>
    </source>
</evidence>
<dbReference type="SUPFAM" id="SSF53474">
    <property type="entry name" value="alpha/beta-Hydrolases"/>
    <property type="match status" value="1"/>
</dbReference>
<accession>A0ABQ6FM84</accession>
<keyword evidence="2 4" id="KW-0378">Hydrolase</keyword>
<proteinExistence type="inferred from homology"/>
<dbReference type="InterPro" id="IPR029058">
    <property type="entry name" value="AB_hydrolase_fold"/>
</dbReference>
<protein>
    <submittedName>
        <fullName evidence="4">Hydrolase</fullName>
    </submittedName>
</protein>
<keyword evidence="5" id="KW-1185">Reference proteome</keyword>